<gene>
    <name evidence="2" type="ORF">O3V59_09225</name>
</gene>
<dbReference type="InterPro" id="IPR025736">
    <property type="entry name" value="PucR_C-HTH_dom"/>
</dbReference>
<dbReference type="InterPro" id="IPR009057">
    <property type="entry name" value="Homeodomain-like_sf"/>
</dbReference>
<dbReference type="Pfam" id="PF13556">
    <property type="entry name" value="HTH_30"/>
    <property type="match status" value="1"/>
</dbReference>
<comment type="caution">
    <text evidence="2">The sequence shown here is derived from an EMBL/GenBank/DDBJ whole genome shotgun (WGS) entry which is preliminary data.</text>
</comment>
<name>A0A9X3Z378_9BACL</name>
<proteinExistence type="predicted"/>
<organism evidence="2 3">
    <name type="scientific">Brevibacillus thermoruber</name>
    <dbReference type="NCBI Taxonomy" id="33942"/>
    <lineage>
        <taxon>Bacteria</taxon>
        <taxon>Bacillati</taxon>
        <taxon>Bacillota</taxon>
        <taxon>Bacilli</taxon>
        <taxon>Bacillales</taxon>
        <taxon>Paenibacillaceae</taxon>
        <taxon>Brevibacillus</taxon>
    </lineage>
</organism>
<dbReference type="SUPFAM" id="SSF46689">
    <property type="entry name" value="Homeodomain-like"/>
    <property type="match status" value="1"/>
</dbReference>
<evidence type="ECO:0000313" key="3">
    <source>
        <dbReference type="Proteomes" id="UP001151071"/>
    </source>
</evidence>
<dbReference type="InterPro" id="IPR051448">
    <property type="entry name" value="CdaR-like_regulators"/>
</dbReference>
<reference evidence="2" key="1">
    <citation type="submission" date="2022-12" db="EMBL/GenBank/DDBJ databases">
        <title>Draft genome sequence of the thermophilic strain Brevibacillus thermoruber HT42, isolated from Los Humeros, Puebla, Mexico, with biotechnological potential.</title>
        <authorList>
            <person name="Lara Sanchez J."/>
            <person name="Solis Palacios R."/>
            <person name="Bustos Baena A.S."/>
            <person name="Ruz Baez A.E."/>
            <person name="Espinosa Luna G."/>
            <person name="Oliart Ros R.M."/>
        </authorList>
    </citation>
    <scope>NUCLEOTIDE SEQUENCE</scope>
    <source>
        <strain evidence="2">HT42</strain>
    </source>
</reference>
<dbReference type="PANTHER" id="PTHR33744:SF7">
    <property type="entry name" value="PUCR FAMILY TRANSCRIPTIONAL REGULATOR"/>
    <property type="match status" value="1"/>
</dbReference>
<dbReference type="InterPro" id="IPR042070">
    <property type="entry name" value="PucR_C-HTH_sf"/>
</dbReference>
<keyword evidence="3" id="KW-1185">Reference proteome</keyword>
<feature type="domain" description="PucR C-terminal helix-turn-helix" evidence="1">
    <location>
        <begin position="273"/>
        <end position="328"/>
    </location>
</feature>
<sequence>MDAWKREVERIRQATGLPIAYLNVAQEDSEAVRAAQEQAGWEIVQSGSSAGRTWMVAIWPAQWPDAARALLTLLLAKPEQAGSAQEQVTAWLTEVAAGQPASPPNGLERLWAWRERRVCFLLESSRSEGLFELPALQPLLHDFFKGAPVSLFPIRPSHLLLAVPVSALDGGDTEDWLEWAFGLHDLISTELMENVRVILGPAVETPALLGQALTDCLRLSRALQKYRPRVMVADRRQFPLERWAASLPSDTASLLGDTLTRMMPAPKLSGEQIETLETLFARQLNVSEAARQLFLHRNSLLYRLDKLTEETGLDPRQFPDAVLLQLFLLFRQH</sequence>
<dbReference type="RefSeq" id="WP_271139990.1">
    <property type="nucleotide sequence ID" value="NZ_JAPYYP010000008.1"/>
</dbReference>
<dbReference type="Proteomes" id="UP001151071">
    <property type="component" value="Unassembled WGS sequence"/>
</dbReference>
<dbReference type="AlphaFoldDB" id="A0A9X3Z378"/>
<accession>A0A9X3Z378</accession>
<dbReference type="EMBL" id="JAPYYP010000008">
    <property type="protein sequence ID" value="MDA5108542.1"/>
    <property type="molecule type" value="Genomic_DNA"/>
</dbReference>
<evidence type="ECO:0000259" key="1">
    <source>
        <dbReference type="Pfam" id="PF13556"/>
    </source>
</evidence>
<protein>
    <submittedName>
        <fullName evidence="2">Helix-turn-helix domain-containing protein</fullName>
    </submittedName>
</protein>
<evidence type="ECO:0000313" key="2">
    <source>
        <dbReference type="EMBL" id="MDA5108542.1"/>
    </source>
</evidence>
<dbReference type="Gene3D" id="1.10.10.2840">
    <property type="entry name" value="PucR C-terminal helix-turn-helix domain"/>
    <property type="match status" value="1"/>
</dbReference>
<dbReference type="PANTHER" id="PTHR33744">
    <property type="entry name" value="CARBOHYDRATE DIACID REGULATOR"/>
    <property type="match status" value="1"/>
</dbReference>